<gene>
    <name evidence="1" type="ORF">V8G54_021793</name>
</gene>
<dbReference type="PANTHER" id="PTHR33739:SF3">
    <property type="entry name" value="OS07G0681500 PROTEIN"/>
    <property type="match status" value="1"/>
</dbReference>
<dbReference type="EMBL" id="CP144695">
    <property type="protein sequence ID" value="WVZ08447.1"/>
    <property type="molecule type" value="Genomic_DNA"/>
</dbReference>
<dbReference type="GO" id="GO:2000762">
    <property type="term" value="P:regulation of phenylpropanoid metabolic process"/>
    <property type="evidence" value="ECO:0007669"/>
    <property type="project" value="InterPro"/>
</dbReference>
<dbReference type="InterPro" id="IPR039638">
    <property type="entry name" value="MED33A/B"/>
</dbReference>
<keyword evidence="2" id="KW-1185">Reference proteome</keyword>
<evidence type="ECO:0000313" key="2">
    <source>
        <dbReference type="Proteomes" id="UP001374535"/>
    </source>
</evidence>
<dbReference type="PANTHER" id="PTHR33739">
    <property type="entry name" value="OS07G0681500 PROTEIN"/>
    <property type="match status" value="1"/>
</dbReference>
<name>A0AAQ3RW45_VIGMU</name>
<protein>
    <submittedName>
        <fullName evidence="1">Uncharacterized protein</fullName>
    </submittedName>
</protein>
<proteinExistence type="predicted"/>
<accession>A0AAQ3RW45</accession>
<organism evidence="1 2">
    <name type="scientific">Vigna mungo</name>
    <name type="common">Black gram</name>
    <name type="synonym">Phaseolus mungo</name>
    <dbReference type="NCBI Taxonomy" id="3915"/>
    <lineage>
        <taxon>Eukaryota</taxon>
        <taxon>Viridiplantae</taxon>
        <taxon>Streptophyta</taxon>
        <taxon>Embryophyta</taxon>
        <taxon>Tracheophyta</taxon>
        <taxon>Spermatophyta</taxon>
        <taxon>Magnoliopsida</taxon>
        <taxon>eudicotyledons</taxon>
        <taxon>Gunneridae</taxon>
        <taxon>Pentapetalae</taxon>
        <taxon>rosids</taxon>
        <taxon>fabids</taxon>
        <taxon>Fabales</taxon>
        <taxon>Fabaceae</taxon>
        <taxon>Papilionoideae</taxon>
        <taxon>50 kb inversion clade</taxon>
        <taxon>NPAAA clade</taxon>
        <taxon>indigoferoid/millettioid clade</taxon>
        <taxon>Phaseoleae</taxon>
        <taxon>Vigna</taxon>
    </lineage>
</organism>
<reference evidence="1 2" key="1">
    <citation type="journal article" date="2023" name="Life. Sci Alliance">
        <title>Evolutionary insights into 3D genome organization and epigenetic landscape of Vigna mungo.</title>
        <authorList>
            <person name="Junaid A."/>
            <person name="Singh B."/>
            <person name="Bhatia S."/>
        </authorList>
    </citation>
    <scope>NUCLEOTIDE SEQUENCE [LARGE SCALE GENOMIC DNA]</scope>
    <source>
        <strain evidence="1">Urdbean</strain>
    </source>
</reference>
<dbReference type="Proteomes" id="UP001374535">
    <property type="component" value="Chromosome 6"/>
</dbReference>
<sequence>MSLFSFENSKTLKRLKFWQQYSKKPAAFTELVERLNTLGIALPIPELGELLISQICFDNNHSWMWKFMHHALSSRLLFPLQIFSLLASNVILHRHSHPHSFVLFLPLLSQY</sequence>
<dbReference type="GO" id="GO:0016592">
    <property type="term" value="C:mediator complex"/>
    <property type="evidence" value="ECO:0007669"/>
    <property type="project" value="InterPro"/>
</dbReference>
<evidence type="ECO:0000313" key="1">
    <source>
        <dbReference type="EMBL" id="WVZ08447.1"/>
    </source>
</evidence>
<dbReference type="AlphaFoldDB" id="A0AAQ3RW45"/>